<accession>A0ABN4CDC7</accession>
<evidence type="ECO:0000313" key="1">
    <source>
        <dbReference type="EMBL" id="AHI20060.1"/>
    </source>
</evidence>
<dbReference type="EMBL" id="CP004350">
    <property type="protein sequence ID" value="AHI20060.1"/>
    <property type="molecule type" value="Genomic_DNA"/>
</dbReference>
<dbReference type="Proteomes" id="UP000019226">
    <property type="component" value="Chromosome"/>
</dbReference>
<organism evidence="1 2">
    <name type="scientific">Corynebacterium casei LMG S-19264</name>
    <dbReference type="NCBI Taxonomy" id="1285583"/>
    <lineage>
        <taxon>Bacteria</taxon>
        <taxon>Bacillati</taxon>
        <taxon>Actinomycetota</taxon>
        <taxon>Actinomycetes</taxon>
        <taxon>Mycobacteriales</taxon>
        <taxon>Corynebacteriaceae</taxon>
        <taxon>Corynebacterium</taxon>
    </lineage>
</organism>
<gene>
    <name evidence="1" type="ORF">CCASEI_07445</name>
</gene>
<proteinExistence type="predicted"/>
<sequence>MAMILCCLRDGTASRKKLRMRWSKPGFPVPSVVEEESVMALTNTNVTFDYGGDLKISGHGEEVHN</sequence>
<keyword evidence="2" id="KW-1185">Reference proteome</keyword>
<evidence type="ECO:0000313" key="2">
    <source>
        <dbReference type="Proteomes" id="UP000019226"/>
    </source>
</evidence>
<reference evidence="2" key="1">
    <citation type="submission" date="2013-02" db="EMBL/GenBank/DDBJ databases">
        <title>The complete genome sequence of Corynebacterium casei LMG S-19264 (=DSM 44701).</title>
        <authorList>
            <person name="Ruckert C."/>
            <person name="Albersmeier A."/>
            <person name="Kalinowski J."/>
        </authorList>
    </citation>
    <scope>NUCLEOTIDE SEQUENCE [LARGE SCALE GENOMIC DNA]</scope>
    <source>
        <strain evidence="2">LMG S-19264</strain>
    </source>
</reference>
<protein>
    <submittedName>
        <fullName evidence="1">Uncharacterized protein</fullName>
    </submittedName>
</protein>
<name>A0ABN4CDC7_9CORY</name>